<feature type="compositionally biased region" description="Basic and acidic residues" evidence="1">
    <location>
        <begin position="41"/>
        <end position="52"/>
    </location>
</feature>
<accession>A0A8S9NJ24</accession>
<organism evidence="2 3">
    <name type="scientific">Brassica cretica</name>
    <name type="common">Mustard</name>
    <dbReference type="NCBI Taxonomy" id="69181"/>
    <lineage>
        <taxon>Eukaryota</taxon>
        <taxon>Viridiplantae</taxon>
        <taxon>Streptophyta</taxon>
        <taxon>Embryophyta</taxon>
        <taxon>Tracheophyta</taxon>
        <taxon>Spermatophyta</taxon>
        <taxon>Magnoliopsida</taxon>
        <taxon>eudicotyledons</taxon>
        <taxon>Gunneridae</taxon>
        <taxon>Pentapetalae</taxon>
        <taxon>rosids</taxon>
        <taxon>malvids</taxon>
        <taxon>Brassicales</taxon>
        <taxon>Brassicaceae</taxon>
        <taxon>Brassiceae</taxon>
        <taxon>Brassica</taxon>
    </lineage>
</organism>
<dbReference type="AlphaFoldDB" id="A0A8S9NJ24"/>
<evidence type="ECO:0000313" key="2">
    <source>
        <dbReference type="EMBL" id="KAF3501059.1"/>
    </source>
</evidence>
<sequence length="126" mass="14020">MDPSYTRPDCIESTSLDLSRSGKPKSSKIVHNMKDQSISLRRRDCLSSDKQSDTSQQATNEPGIAPSEEITWEIETINFHGHEISKLDMPHDDALVITLELAGTIFTKILVDTGSSVNFVSQKTLR</sequence>
<dbReference type="EMBL" id="QGKX02001621">
    <property type="protein sequence ID" value="KAF3501059.1"/>
    <property type="molecule type" value="Genomic_DNA"/>
</dbReference>
<proteinExistence type="predicted"/>
<feature type="region of interest" description="Disordered" evidence="1">
    <location>
        <begin position="1"/>
        <end position="67"/>
    </location>
</feature>
<comment type="caution">
    <text evidence="2">The sequence shown here is derived from an EMBL/GenBank/DDBJ whole genome shotgun (WGS) entry which is preliminary data.</text>
</comment>
<name>A0A8S9NJ24_BRACR</name>
<dbReference type="Proteomes" id="UP000712600">
    <property type="component" value="Unassembled WGS sequence"/>
</dbReference>
<reference evidence="2" key="1">
    <citation type="submission" date="2019-12" db="EMBL/GenBank/DDBJ databases">
        <title>Genome sequencing and annotation of Brassica cretica.</title>
        <authorList>
            <person name="Studholme D.J."/>
            <person name="Sarris P."/>
        </authorList>
    </citation>
    <scope>NUCLEOTIDE SEQUENCE</scope>
    <source>
        <strain evidence="2">PFS-109/04</strain>
        <tissue evidence="2">Leaf</tissue>
    </source>
</reference>
<evidence type="ECO:0000313" key="3">
    <source>
        <dbReference type="Proteomes" id="UP000712600"/>
    </source>
</evidence>
<evidence type="ECO:0000256" key="1">
    <source>
        <dbReference type="SAM" id="MobiDB-lite"/>
    </source>
</evidence>
<gene>
    <name evidence="2" type="ORF">F2Q69_00044176</name>
</gene>
<protein>
    <submittedName>
        <fullName evidence="2">Uncharacterized protein</fullName>
    </submittedName>
</protein>